<dbReference type="InterPro" id="IPR000792">
    <property type="entry name" value="Tscrpt_reg_LuxR_C"/>
</dbReference>
<dbReference type="CDD" id="cd06170">
    <property type="entry name" value="LuxR_C_like"/>
    <property type="match status" value="1"/>
</dbReference>
<evidence type="ECO:0000313" key="6">
    <source>
        <dbReference type="EMBL" id="NBG67338.1"/>
    </source>
</evidence>
<keyword evidence="7" id="KW-1185">Reference proteome</keyword>
<comment type="caution">
    <text evidence="6">The sequence shown here is derived from an EMBL/GenBank/DDBJ whole genome shotgun (WGS) entry which is preliminary data.</text>
</comment>
<dbReference type="SMART" id="SM00448">
    <property type="entry name" value="REC"/>
    <property type="match status" value="1"/>
</dbReference>
<dbReference type="EMBL" id="WWNE01000018">
    <property type="protein sequence ID" value="NBG67338.1"/>
    <property type="molecule type" value="Genomic_DNA"/>
</dbReference>
<dbReference type="InterPro" id="IPR039420">
    <property type="entry name" value="WalR-like"/>
</dbReference>
<dbReference type="CDD" id="cd17535">
    <property type="entry name" value="REC_NarL-like"/>
    <property type="match status" value="1"/>
</dbReference>
<dbReference type="InterPro" id="IPR058245">
    <property type="entry name" value="NreC/VraR/RcsB-like_REC"/>
</dbReference>
<feature type="modified residue" description="4-aspartylphosphate" evidence="3">
    <location>
        <position position="56"/>
    </location>
</feature>
<dbReference type="Pfam" id="PF00072">
    <property type="entry name" value="Response_reg"/>
    <property type="match status" value="1"/>
</dbReference>
<dbReference type="Proteomes" id="UP000470771">
    <property type="component" value="Unassembled WGS sequence"/>
</dbReference>
<dbReference type="PRINTS" id="PR00038">
    <property type="entry name" value="HTHLUXR"/>
</dbReference>
<protein>
    <submittedName>
        <fullName evidence="6">Response regulator</fullName>
    </submittedName>
</protein>
<accession>A0A6N9NKV7</accession>
<dbReference type="PANTHER" id="PTHR43214">
    <property type="entry name" value="TWO-COMPONENT RESPONSE REGULATOR"/>
    <property type="match status" value="1"/>
</dbReference>
<dbReference type="Gene3D" id="3.40.50.2300">
    <property type="match status" value="1"/>
</dbReference>
<proteinExistence type="predicted"/>
<feature type="domain" description="Response regulatory" evidence="5">
    <location>
        <begin position="3"/>
        <end position="121"/>
    </location>
</feature>
<evidence type="ECO:0000313" key="7">
    <source>
        <dbReference type="Proteomes" id="UP000470771"/>
    </source>
</evidence>
<dbReference type="AlphaFoldDB" id="A0A6N9NKV7"/>
<dbReference type="GO" id="GO:0003677">
    <property type="term" value="F:DNA binding"/>
    <property type="evidence" value="ECO:0007669"/>
    <property type="project" value="UniProtKB-KW"/>
</dbReference>
<organism evidence="6 7">
    <name type="scientific">Acidiluteibacter ferrifornacis</name>
    <dbReference type="NCBI Taxonomy" id="2692424"/>
    <lineage>
        <taxon>Bacteria</taxon>
        <taxon>Pseudomonadati</taxon>
        <taxon>Bacteroidota</taxon>
        <taxon>Flavobacteriia</taxon>
        <taxon>Flavobacteriales</taxon>
        <taxon>Cryomorphaceae</taxon>
        <taxon>Acidiluteibacter</taxon>
    </lineage>
</organism>
<dbReference type="InterPro" id="IPR001789">
    <property type="entry name" value="Sig_transdc_resp-reg_receiver"/>
</dbReference>
<evidence type="ECO:0000256" key="3">
    <source>
        <dbReference type="PROSITE-ProRule" id="PRU00169"/>
    </source>
</evidence>
<dbReference type="PROSITE" id="PS50110">
    <property type="entry name" value="RESPONSE_REGULATORY"/>
    <property type="match status" value="1"/>
</dbReference>
<feature type="domain" description="HTH luxR-type" evidence="4">
    <location>
        <begin position="146"/>
        <end position="211"/>
    </location>
</feature>
<reference evidence="6 7" key="1">
    <citation type="submission" date="2019-12" db="EMBL/GenBank/DDBJ databases">
        <authorList>
            <person name="Zhao J."/>
        </authorList>
    </citation>
    <scope>NUCLEOTIDE SEQUENCE [LARGE SCALE GENOMIC DNA]</scope>
    <source>
        <strain evidence="6 7">S-15</strain>
    </source>
</reference>
<evidence type="ECO:0000256" key="1">
    <source>
        <dbReference type="ARBA" id="ARBA00022553"/>
    </source>
</evidence>
<gene>
    <name evidence="6" type="ORF">GQN54_14515</name>
</gene>
<evidence type="ECO:0000256" key="2">
    <source>
        <dbReference type="ARBA" id="ARBA00023125"/>
    </source>
</evidence>
<name>A0A6N9NKV7_9FLAO</name>
<dbReference type="SUPFAM" id="SSF52172">
    <property type="entry name" value="CheY-like"/>
    <property type="match status" value="1"/>
</dbReference>
<evidence type="ECO:0000259" key="5">
    <source>
        <dbReference type="PROSITE" id="PS50110"/>
    </source>
</evidence>
<dbReference type="Pfam" id="PF00196">
    <property type="entry name" value="GerE"/>
    <property type="match status" value="1"/>
</dbReference>
<dbReference type="PROSITE" id="PS50043">
    <property type="entry name" value="HTH_LUXR_2"/>
    <property type="match status" value="1"/>
</dbReference>
<evidence type="ECO:0000259" key="4">
    <source>
        <dbReference type="PROSITE" id="PS50043"/>
    </source>
</evidence>
<keyword evidence="2" id="KW-0238">DNA-binding</keyword>
<dbReference type="GO" id="GO:0000160">
    <property type="term" value="P:phosphorelay signal transduction system"/>
    <property type="evidence" value="ECO:0007669"/>
    <property type="project" value="InterPro"/>
</dbReference>
<keyword evidence="1 3" id="KW-0597">Phosphoprotein</keyword>
<dbReference type="InterPro" id="IPR011006">
    <property type="entry name" value="CheY-like_superfamily"/>
</dbReference>
<dbReference type="RefSeq" id="WP_160634287.1">
    <property type="nucleotide sequence ID" value="NZ_WWNE01000018.1"/>
</dbReference>
<sequence length="218" mass="24731">MIKIYLVDDEILFIKGLQSILSQFEDVEVLKTFTDPEELILELETHAERPDIIMVDMKMPKINGIELTKILTQKTPEVKVIGLSSHYSNVLIFEMLKIGASAYLPKNASVPRLEKTIRHVAEEGFYFEELILNSYHESVASAKAQKDLVNQGLTSREVDVLILICEQLTTQEIAEKLFISLKTVERHRTNLFQKTGAKNVVGLVLFALKNQLISNAFL</sequence>
<dbReference type="GO" id="GO:0006355">
    <property type="term" value="P:regulation of DNA-templated transcription"/>
    <property type="evidence" value="ECO:0007669"/>
    <property type="project" value="InterPro"/>
</dbReference>
<dbReference type="SMART" id="SM00421">
    <property type="entry name" value="HTH_LUXR"/>
    <property type="match status" value="1"/>
</dbReference>